<feature type="compositionally biased region" description="Basic and acidic residues" evidence="1">
    <location>
        <begin position="288"/>
        <end position="298"/>
    </location>
</feature>
<feature type="region of interest" description="Disordered" evidence="1">
    <location>
        <begin position="240"/>
        <end position="458"/>
    </location>
</feature>
<dbReference type="EMBL" id="CACVBS010000028">
    <property type="protein sequence ID" value="CAA7260077.1"/>
    <property type="molecule type" value="Genomic_DNA"/>
</dbReference>
<feature type="compositionally biased region" description="Polar residues" evidence="1">
    <location>
        <begin position="793"/>
        <end position="804"/>
    </location>
</feature>
<feature type="compositionally biased region" description="Polar residues" evidence="1">
    <location>
        <begin position="582"/>
        <end position="593"/>
    </location>
</feature>
<sequence length="884" mass="95850">MAEQQKLLISMIPLANGFGGASRPSTCNNPMESMVLARTCFHRLVDNQVPLLQIEPLERDQDSKVDISRESEAAQNPNDIIYRTTIELVYDLPGKPRQGPEDSSLQLSDSFLSGSVDILAETSANFSDNSDAFHTPELSVLSSEDDASQHMIPPDAPVNSQNSSPDLTPSSPQSYPPPDSDDDADRVGLTINASEVIRLVNETAHPLKSFQRLPSDCTDLASGVPAVLVVTDLLTVHPETDGILSEDTGPSSTADTTDTAQDSAGSQDPARIESVEATYVDDPQNESKPVDGADKLTNGEDSGSCPAASENAPRANPPSSPRHTADRPNWALAPDDTPVSKATNTNPKQPRKSERRRGPRRGRHKVENNAENSASDRTSKPIVNEADFHEAPFFSEARTPSNNTNTSGNGGTGQITFVREDFRHTSNSGNSSPPIPSSFRSDKEKPDEMSSCTPAEKAPLPRIVFDSILPNLGAPSSVIYSTGTQHDSSHLTDKSMTPEKPEKRPIHRSPGWKAALALPTIVESNSDLGHEDLGKDTSWIIYQSSASPHAHFLGRPAAKEIPNEPGQADIDGGSKGARSTGPKRSTATFVKASSDSRRIDSPSLTIPNSDDSKQHRLSWPSLEEELRFHAAARQPLLWHGVRDEYPSHGLGMTTVDPNPPLLKLGPVVDGKPRERGRHEADQSRPFESFSLYDQTGATASLGSKPAHLDVDMPLQRAISRTHQSQRDDGTLRPILARSHSQRGLRSEWDGSKAGNRSAEQQHTSVNANMSSTHSQTQSFQDPRMSGILQSTGFHQETQRSTAASEQRHRSNPRSIPTLTGNSKNAYHSAPTRFMSPSIKEALINSSVNEVCLPEVNQGWQARQATSFKHHFATTIPSFMGSRGG</sequence>
<dbReference type="AlphaFoldDB" id="A0A8S0XM31"/>
<feature type="compositionally biased region" description="Low complexity" evidence="1">
    <location>
        <begin position="247"/>
        <end position="266"/>
    </location>
</feature>
<reference evidence="2 3" key="1">
    <citation type="submission" date="2020-01" db="EMBL/GenBank/DDBJ databases">
        <authorList>
            <person name="Gupta K D."/>
        </authorList>
    </citation>
    <scope>NUCLEOTIDE SEQUENCE [LARGE SCALE GENOMIC DNA]</scope>
</reference>
<evidence type="ECO:0000313" key="2">
    <source>
        <dbReference type="EMBL" id="CAA7260077.1"/>
    </source>
</evidence>
<feature type="compositionally biased region" description="Polar residues" evidence="1">
    <location>
        <begin position="812"/>
        <end position="825"/>
    </location>
</feature>
<feature type="region of interest" description="Disordered" evidence="1">
    <location>
        <begin position="793"/>
        <end position="830"/>
    </location>
</feature>
<organism evidence="2 3">
    <name type="scientific">Cyclocybe aegerita</name>
    <name type="common">Black poplar mushroom</name>
    <name type="synonym">Agrocybe aegerita</name>
    <dbReference type="NCBI Taxonomy" id="1973307"/>
    <lineage>
        <taxon>Eukaryota</taxon>
        <taxon>Fungi</taxon>
        <taxon>Dikarya</taxon>
        <taxon>Basidiomycota</taxon>
        <taxon>Agaricomycotina</taxon>
        <taxon>Agaricomycetes</taxon>
        <taxon>Agaricomycetidae</taxon>
        <taxon>Agaricales</taxon>
        <taxon>Agaricineae</taxon>
        <taxon>Bolbitiaceae</taxon>
        <taxon>Cyclocybe</taxon>
    </lineage>
</organism>
<feature type="compositionally biased region" description="Polar residues" evidence="1">
    <location>
        <begin position="158"/>
        <end position="168"/>
    </location>
</feature>
<feature type="region of interest" description="Disordered" evidence="1">
    <location>
        <begin position="651"/>
        <end position="689"/>
    </location>
</feature>
<feature type="compositionally biased region" description="Basic residues" evidence="1">
    <location>
        <begin position="349"/>
        <end position="364"/>
    </location>
</feature>
<name>A0A8S0XM31_CYCAE</name>
<feature type="region of interest" description="Disordered" evidence="1">
    <location>
        <begin position="475"/>
        <end position="511"/>
    </location>
</feature>
<comment type="caution">
    <text evidence="2">The sequence shown here is derived from an EMBL/GenBank/DDBJ whole genome shotgun (WGS) entry which is preliminary data.</text>
</comment>
<feature type="compositionally biased region" description="Basic and acidic residues" evidence="1">
    <location>
        <begin position="487"/>
        <end position="504"/>
    </location>
</feature>
<protein>
    <submittedName>
        <fullName evidence="2">Uncharacterized protein</fullName>
    </submittedName>
</protein>
<feature type="compositionally biased region" description="Polar residues" evidence="1">
    <location>
        <begin position="757"/>
        <end position="780"/>
    </location>
</feature>
<gene>
    <name evidence="2" type="ORF">AAE3_LOCUS2040</name>
</gene>
<accession>A0A8S0XM31</accession>
<keyword evidence="3" id="KW-1185">Reference proteome</keyword>
<dbReference type="OrthoDB" id="3071730at2759"/>
<proteinExistence type="predicted"/>
<feature type="region of interest" description="Disordered" evidence="1">
    <location>
        <begin position="141"/>
        <end position="186"/>
    </location>
</feature>
<evidence type="ECO:0000256" key="1">
    <source>
        <dbReference type="SAM" id="MobiDB-lite"/>
    </source>
</evidence>
<feature type="region of interest" description="Disordered" evidence="1">
    <location>
        <begin position="719"/>
        <end position="780"/>
    </location>
</feature>
<feature type="compositionally biased region" description="Basic and acidic residues" evidence="1">
    <location>
        <begin position="670"/>
        <end position="684"/>
    </location>
</feature>
<evidence type="ECO:0000313" key="3">
    <source>
        <dbReference type="Proteomes" id="UP000467700"/>
    </source>
</evidence>
<feature type="region of interest" description="Disordered" evidence="1">
    <location>
        <begin position="559"/>
        <end position="615"/>
    </location>
</feature>
<dbReference type="Proteomes" id="UP000467700">
    <property type="component" value="Unassembled WGS sequence"/>
</dbReference>